<accession>A0A3N4ZAB6</accession>
<evidence type="ECO:0000259" key="1">
    <source>
        <dbReference type="Pfam" id="PF10128"/>
    </source>
</evidence>
<dbReference type="PANTHER" id="PTHR38658">
    <property type="entry name" value="OXPP CYCLE PROTEIN OPCA-RELATED"/>
    <property type="match status" value="1"/>
</dbReference>
<dbReference type="Pfam" id="PF20171">
    <property type="entry name" value="OpcA_G6PD_C"/>
    <property type="match status" value="1"/>
</dbReference>
<comment type="caution">
    <text evidence="3">The sequence shown here is derived from an EMBL/GenBank/DDBJ whole genome shotgun (WGS) entry which is preliminary data.</text>
</comment>
<keyword evidence="4" id="KW-1185">Reference proteome</keyword>
<organism evidence="3 4">
    <name type="scientific">Georgenia muralis</name>
    <dbReference type="NCBI Taxonomy" id="154117"/>
    <lineage>
        <taxon>Bacteria</taxon>
        <taxon>Bacillati</taxon>
        <taxon>Actinomycetota</taxon>
        <taxon>Actinomycetes</taxon>
        <taxon>Micrococcales</taxon>
        <taxon>Bogoriellaceae</taxon>
        <taxon>Georgenia</taxon>
    </lineage>
</organism>
<dbReference type="OrthoDB" id="128564at2"/>
<gene>
    <name evidence="3" type="ORF">EDD32_2704</name>
</gene>
<dbReference type="InterPro" id="IPR046802">
    <property type="entry name" value="OpcA_G6PD_C"/>
</dbReference>
<evidence type="ECO:0000313" key="4">
    <source>
        <dbReference type="Proteomes" id="UP000280726"/>
    </source>
</evidence>
<dbReference type="AlphaFoldDB" id="A0A3N4ZAB6"/>
<feature type="domain" description="Glucose-6-phosphate dehydrogenase assembly protein OpcA C-terminal" evidence="2">
    <location>
        <begin position="169"/>
        <end position="300"/>
    </location>
</feature>
<dbReference type="PANTHER" id="PTHR38658:SF1">
    <property type="entry name" value="OXPP CYCLE PROTEIN OPCA-RELATED"/>
    <property type="match status" value="1"/>
</dbReference>
<dbReference type="InterPro" id="IPR046801">
    <property type="entry name" value="OpcA_G6PD_N"/>
</dbReference>
<name>A0A3N4ZAB6_9MICO</name>
<sequence>MIINLRGTTSAKIGSRLVSLREEGGAVALGRVLTLVVLAADDATAERAIRTSNDVSREHPSRVIVVLPDEPPAEGTQPRLDAQIRVGGDAGASEVIVLRPRGGGGSTPDTLVMPLLLPDAPIVAWWPTDPPAAPSQHPIGLMAQRRITDSTLCPDPAKALTALAQNYSPGDSDLAWAGLTLWRSILAAALDEPPLDPVTAVTVSGSPVHPSVDLLAAWLGLRLGCPVEIRGEGHDAISGVVLERASGPISLQRPQGSAVAALSRPGRPDQYVNLPIRDVRNGLMEELRRLDPDVTYGQVLTEGLALLGAPALQA</sequence>
<dbReference type="Proteomes" id="UP000280726">
    <property type="component" value="Unassembled WGS sequence"/>
</dbReference>
<dbReference type="EMBL" id="RKRA01000001">
    <property type="protein sequence ID" value="RPF28190.1"/>
    <property type="molecule type" value="Genomic_DNA"/>
</dbReference>
<dbReference type="RefSeq" id="WP_123918254.1">
    <property type="nucleotide sequence ID" value="NZ_RKRA01000001.1"/>
</dbReference>
<evidence type="ECO:0000313" key="3">
    <source>
        <dbReference type="EMBL" id="RPF28190.1"/>
    </source>
</evidence>
<dbReference type="Pfam" id="PF10128">
    <property type="entry name" value="OpcA_G6PD_assem"/>
    <property type="match status" value="1"/>
</dbReference>
<proteinExistence type="predicted"/>
<dbReference type="InterPro" id="IPR004555">
    <property type="entry name" value="G6PDH_assembly_OpcA"/>
</dbReference>
<reference evidence="3 4" key="1">
    <citation type="submission" date="2018-11" db="EMBL/GenBank/DDBJ databases">
        <title>Sequencing the genomes of 1000 actinobacteria strains.</title>
        <authorList>
            <person name="Klenk H.-P."/>
        </authorList>
    </citation>
    <scope>NUCLEOTIDE SEQUENCE [LARGE SCALE GENOMIC DNA]</scope>
    <source>
        <strain evidence="3 4">DSM 14418</strain>
    </source>
</reference>
<feature type="domain" description="Glucose-6-phosphate dehydrogenase assembly protein OpcA N-terminal" evidence="1">
    <location>
        <begin position="53"/>
        <end position="165"/>
    </location>
</feature>
<evidence type="ECO:0000259" key="2">
    <source>
        <dbReference type="Pfam" id="PF20171"/>
    </source>
</evidence>
<protein>
    <submittedName>
        <fullName evidence="3">Glucose-6-phosphate dehydrogenase assembly protein OpcA</fullName>
    </submittedName>
</protein>